<organism evidence="2">
    <name type="scientific">bioreactor metagenome</name>
    <dbReference type="NCBI Taxonomy" id="1076179"/>
    <lineage>
        <taxon>unclassified sequences</taxon>
        <taxon>metagenomes</taxon>
        <taxon>ecological metagenomes</taxon>
    </lineage>
</organism>
<protein>
    <recommendedName>
        <fullName evidence="1">YhcG PDDEXK nuclease domain-containing protein</fullName>
    </recommendedName>
</protein>
<proteinExistence type="predicted"/>
<reference evidence="2" key="1">
    <citation type="submission" date="2019-08" db="EMBL/GenBank/DDBJ databases">
        <authorList>
            <person name="Kucharzyk K."/>
            <person name="Murdoch R.W."/>
            <person name="Higgins S."/>
            <person name="Loffler F."/>
        </authorList>
    </citation>
    <scope>NUCLEOTIDE SEQUENCE</scope>
</reference>
<dbReference type="Pfam" id="PF06250">
    <property type="entry name" value="YhcG_C"/>
    <property type="match status" value="1"/>
</dbReference>
<dbReference type="EMBL" id="VSSQ01071461">
    <property type="protein sequence ID" value="MPN23064.1"/>
    <property type="molecule type" value="Genomic_DNA"/>
</dbReference>
<dbReference type="AlphaFoldDB" id="A0A645GGR0"/>
<sequence length="82" mass="9523">MFKDAYMIEYLECLDRDHRKPHQNAAIGLFLCASKEQEIVEYSLSRSLSPSLVVSGYKTKLHDARLLKEKLLEFYALESPDE</sequence>
<feature type="domain" description="YhcG PDDEXK nuclease" evidence="1">
    <location>
        <begin position="9"/>
        <end position="71"/>
    </location>
</feature>
<comment type="caution">
    <text evidence="2">The sequence shown here is derived from an EMBL/GenBank/DDBJ whole genome shotgun (WGS) entry which is preliminary data.</text>
</comment>
<dbReference type="InterPro" id="IPR009362">
    <property type="entry name" value="YhcG_C"/>
</dbReference>
<evidence type="ECO:0000259" key="1">
    <source>
        <dbReference type="Pfam" id="PF06250"/>
    </source>
</evidence>
<accession>A0A645GGR0</accession>
<evidence type="ECO:0000313" key="2">
    <source>
        <dbReference type="EMBL" id="MPN23064.1"/>
    </source>
</evidence>
<gene>
    <name evidence="2" type="ORF">SDC9_170449</name>
</gene>
<name>A0A645GGR0_9ZZZZ</name>